<keyword evidence="1" id="KW-0812">Transmembrane</keyword>
<protein>
    <submittedName>
        <fullName evidence="2">Uncharacterized protein</fullName>
    </submittedName>
</protein>
<comment type="caution">
    <text evidence="2">The sequence shown here is derived from an EMBL/GenBank/DDBJ whole genome shotgun (WGS) entry which is preliminary data.</text>
</comment>
<keyword evidence="1" id="KW-0472">Membrane</keyword>
<feature type="transmembrane region" description="Helical" evidence="1">
    <location>
        <begin position="239"/>
        <end position="259"/>
    </location>
</feature>
<sequence>MTRSGVSDRLLAAALHGLPRERAEWGQAMRAEMAAVDSRSERWLFLLGCLRVVVLRPGTWSTPRLVRFACCAVLAVTVGGIATAIATSSNPGQKLREGGWILALLIGSYLFGFLAITSRRCAATARVLLIGGGAGLASVGAAAVLMFAIPPVPRSIGSTVLLVALAALGAAALAQRPHDDRAASLAGLFAATVGSLGIVILVDIIASAGPAELIPIVVPTTLSPAMQISESRIELVDPYIGLLFLGAVMGLLLGITALLTRSRLATGWRPRGETPPAGGPTRRR</sequence>
<dbReference type="Proteomes" id="UP000256913">
    <property type="component" value="Unassembled WGS sequence"/>
</dbReference>
<feature type="transmembrane region" description="Helical" evidence="1">
    <location>
        <begin position="128"/>
        <end position="149"/>
    </location>
</feature>
<keyword evidence="3" id="KW-1185">Reference proteome</keyword>
<feature type="transmembrane region" description="Helical" evidence="1">
    <location>
        <begin position="155"/>
        <end position="173"/>
    </location>
</feature>
<organism evidence="2 3">
    <name type="scientific">Asanoa ferruginea</name>
    <dbReference type="NCBI Taxonomy" id="53367"/>
    <lineage>
        <taxon>Bacteria</taxon>
        <taxon>Bacillati</taxon>
        <taxon>Actinomycetota</taxon>
        <taxon>Actinomycetes</taxon>
        <taxon>Micromonosporales</taxon>
        <taxon>Micromonosporaceae</taxon>
        <taxon>Asanoa</taxon>
    </lineage>
</organism>
<dbReference type="EMBL" id="QUMQ01000001">
    <property type="protein sequence ID" value="REF95884.1"/>
    <property type="molecule type" value="Genomic_DNA"/>
</dbReference>
<feature type="transmembrane region" description="Helical" evidence="1">
    <location>
        <begin position="98"/>
        <end position="116"/>
    </location>
</feature>
<gene>
    <name evidence="2" type="ORF">DFJ67_1847</name>
</gene>
<dbReference type="OrthoDB" id="3292770at2"/>
<evidence type="ECO:0000313" key="3">
    <source>
        <dbReference type="Proteomes" id="UP000256913"/>
    </source>
</evidence>
<accession>A0A3D9ZHA3</accession>
<keyword evidence="1" id="KW-1133">Transmembrane helix</keyword>
<name>A0A3D9ZHA3_9ACTN</name>
<dbReference type="RefSeq" id="WP_147315459.1">
    <property type="nucleotide sequence ID" value="NZ_BONB01000038.1"/>
</dbReference>
<feature type="transmembrane region" description="Helical" evidence="1">
    <location>
        <begin position="65"/>
        <end position="86"/>
    </location>
</feature>
<evidence type="ECO:0000313" key="2">
    <source>
        <dbReference type="EMBL" id="REF95884.1"/>
    </source>
</evidence>
<feature type="transmembrane region" description="Helical" evidence="1">
    <location>
        <begin position="185"/>
        <end position="206"/>
    </location>
</feature>
<reference evidence="2 3" key="1">
    <citation type="submission" date="2018-08" db="EMBL/GenBank/DDBJ databases">
        <title>Sequencing the genomes of 1000 actinobacteria strains.</title>
        <authorList>
            <person name="Klenk H.-P."/>
        </authorList>
    </citation>
    <scope>NUCLEOTIDE SEQUENCE [LARGE SCALE GENOMIC DNA]</scope>
    <source>
        <strain evidence="2 3">DSM 44099</strain>
    </source>
</reference>
<evidence type="ECO:0000256" key="1">
    <source>
        <dbReference type="SAM" id="Phobius"/>
    </source>
</evidence>
<dbReference type="AlphaFoldDB" id="A0A3D9ZHA3"/>
<proteinExistence type="predicted"/>